<keyword evidence="4" id="KW-0288">FMN</keyword>
<reference evidence="8 9" key="2">
    <citation type="journal article" date="2011" name="Stand. Genomic Sci.">
        <title>Complete genome sequence of Paludibacter propionicigenes type strain (WB4).</title>
        <authorList>
            <person name="Gronow S."/>
            <person name="Munk C."/>
            <person name="Lapidus A."/>
            <person name="Nolan M."/>
            <person name="Lucas S."/>
            <person name="Hammon N."/>
            <person name="Deshpande S."/>
            <person name="Cheng J.F."/>
            <person name="Tapia R."/>
            <person name="Han C."/>
            <person name="Goodwin L."/>
            <person name="Pitluck S."/>
            <person name="Liolios K."/>
            <person name="Ivanova N."/>
            <person name="Mavromatis K."/>
            <person name="Mikhailova N."/>
            <person name="Pati A."/>
            <person name="Chen A."/>
            <person name="Palaniappan K."/>
            <person name="Land M."/>
            <person name="Hauser L."/>
            <person name="Chang Y.J."/>
            <person name="Jeffries C.D."/>
            <person name="Brambilla E."/>
            <person name="Rohde M."/>
            <person name="Goker M."/>
            <person name="Detter J.C."/>
            <person name="Woyke T."/>
            <person name="Bristow J."/>
            <person name="Eisen J.A."/>
            <person name="Markowitz V."/>
            <person name="Hugenholtz P."/>
            <person name="Kyrpides N.C."/>
            <person name="Klenk H.P."/>
        </authorList>
    </citation>
    <scope>NUCLEOTIDE SEQUENCE [LARGE SCALE GENOMIC DNA]</scope>
    <source>
        <strain evidence="9">DSM 17365 / JCM 13257 / WB4</strain>
    </source>
</reference>
<evidence type="ECO:0000256" key="2">
    <source>
        <dbReference type="ARBA" id="ARBA00007118"/>
    </source>
</evidence>
<dbReference type="PANTHER" id="PTHR43673">
    <property type="entry name" value="NAD(P)H NITROREDUCTASE YDGI-RELATED"/>
    <property type="match status" value="1"/>
</dbReference>
<dbReference type="Proteomes" id="UP000008718">
    <property type="component" value="Chromosome"/>
</dbReference>
<comment type="similarity">
    <text evidence="2">Belongs to the nitroreductase family.</text>
</comment>
<dbReference type="GO" id="GO:0016491">
    <property type="term" value="F:oxidoreductase activity"/>
    <property type="evidence" value="ECO:0007669"/>
    <property type="project" value="UniProtKB-KW"/>
</dbReference>
<protein>
    <submittedName>
        <fullName evidence="8">Nitroreductase</fullName>
    </submittedName>
</protein>
<evidence type="ECO:0000256" key="3">
    <source>
        <dbReference type="ARBA" id="ARBA00022630"/>
    </source>
</evidence>
<dbReference type="InterPro" id="IPR033878">
    <property type="entry name" value="NfsB-like"/>
</dbReference>
<dbReference type="AlphaFoldDB" id="E4T3T7"/>
<evidence type="ECO:0000256" key="5">
    <source>
        <dbReference type="ARBA" id="ARBA00022857"/>
    </source>
</evidence>
<evidence type="ECO:0000313" key="8">
    <source>
        <dbReference type="EMBL" id="ADQ79381.1"/>
    </source>
</evidence>
<dbReference type="KEGG" id="ppn:Palpr_1234"/>
<keyword evidence="3" id="KW-0285">Flavoprotein</keyword>
<dbReference type="CDD" id="cd02149">
    <property type="entry name" value="NfsB-like"/>
    <property type="match status" value="1"/>
</dbReference>
<name>E4T3T7_PALPW</name>
<reference key="1">
    <citation type="submission" date="2010-11" db="EMBL/GenBank/DDBJ databases">
        <title>The complete genome of Paludibacter propionicigenes DSM 17365.</title>
        <authorList>
            <consortium name="US DOE Joint Genome Institute (JGI-PGF)"/>
            <person name="Lucas S."/>
            <person name="Copeland A."/>
            <person name="Lapidus A."/>
            <person name="Bruce D."/>
            <person name="Goodwin L."/>
            <person name="Pitluck S."/>
            <person name="Kyrpides N."/>
            <person name="Mavromatis K."/>
            <person name="Ivanova N."/>
            <person name="Munk A.C."/>
            <person name="Brettin T."/>
            <person name="Detter J.C."/>
            <person name="Han C."/>
            <person name="Tapia R."/>
            <person name="Land M."/>
            <person name="Hauser L."/>
            <person name="Markowitz V."/>
            <person name="Cheng J.-F."/>
            <person name="Hugenholtz P."/>
            <person name="Woyke T."/>
            <person name="Wu D."/>
            <person name="Gronow S."/>
            <person name="Wellnitz S."/>
            <person name="Brambilla E."/>
            <person name="Klenk H.-P."/>
            <person name="Eisen J.A."/>
        </authorList>
    </citation>
    <scope>NUCLEOTIDE SEQUENCE</scope>
    <source>
        <strain>WB4</strain>
    </source>
</reference>
<evidence type="ECO:0000313" key="9">
    <source>
        <dbReference type="Proteomes" id="UP000008718"/>
    </source>
</evidence>
<dbReference type="STRING" id="694427.Palpr_1234"/>
<evidence type="ECO:0000259" key="7">
    <source>
        <dbReference type="Pfam" id="PF00881"/>
    </source>
</evidence>
<evidence type="ECO:0000256" key="1">
    <source>
        <dbReference type="ARBA" id="ARBA00001917"/>
    </source>
</evidence>
<gene>
    <name evidence="8" type="ordered locus">Palpr_1234</name>
</gene>
<sequence>MSLKDTLNWRYATKRMNGNKVPQEKIDNILEAIRLAPTSFGLQPFKVIVIENPELREKIFNEACQQPQVKEGSHILVFAANKKVSAEQIDEYMQLIAETRSIPVESLNDFKAMFGGIVAGTAEQNFVWTARQAYLAFGVGIVAAANEKVDATPMEGFNPAALDAILGLSEQNLSSTTILALGYRDEANDYLATAAKVRKSNNSLFDFK</sequence>
<keyword evidence="6" id="KW-0560">Oxidoreductase</keyword>
<keyword evidence="5" id="KW-0521">NADP</keyword>
<dbReference type="eggNOG" id="COG0778">
    <property type="taxonomic scope" value="Bacteria"/>
</dbReference>
<dbReference type="PANTHER" id="PTHR43673:SF2">
    <property type="entry name" value="NITROREDUCTASE"/>
    <property type="match status" value="1"/>
</dbReference>
<proteinExistence type="inferred from homology"/>
<dbReference type="Pfam" id="PF00881">
    <property type="entry name" value="Nitroreductase"/>
    <property type="match status" value="1"/>
</dbReference>
<dbReference type="EMBL" id="CP002345">
    <property type="protein sequence ID" value="ADQ79381.1"/>
    <property type="molecule type" value="Genomic_DNA"/>
</dbReference>
<accession>E4T3T7</accession>
<evidence type="ECO:0000256" key="6">
    <source>
        <dbReference type="ARBA" id="ARBA00023002"/>
    </source>
</evidence>
<comment type="cofactor">
    <cofactor evidence="1">
        <name>FMN</name>
        <dbReference type="ChEBI" id="CHEBI:58210"/>
    </cofactor>
</comment>
<dbReference type="RefSeq" id="WP_013444750.1">
    <property type="nucleotide sequence ID" value="NC_014734.1"/>
</dbReference>
<dbReference type="OrthoDB" id="9809288at2"/>
<dbReference type="HOGENOM" id="CLU_070764_4_1_10"/>
<keyword evidence="9" id="KW-1185">Reference proteome</keyword>
<organism evidence="8 9">
    <name type="scientific">Paludibacter propionicigenes (strain DSM 17365 / JCM 13257 / WB4)</name>
    <dbReference type="NCBI Taxonomy" id="694427"/>
    <lineage>
        <taxon>Bacteria</taxon>
        <taxon>Pseudomonadati</taxon>
        <taxon>Bacteroidota</taxon>
        <taxon>Bacteroidia</taxon>
        <taxon>Bacteroidales</taxon>
        <taxon>Paludibacteraceae</taxon>
        <taxon>Paludibacter</taxon>
    </lineage>
</organism>
<dbReference type="SUPFAM" id="SSF55469">
    <property type="entry name" value="FMN-dependent nitroreductase-like"/>
    <property type="match status" value="1"/>
</dbReference>
<dbReference type="InterPro" id="IPR000415">
    <property type="entry name" value="Nitroreductase-like"/>
</dbReference>
<dbReference type="InterPro" id="IPR029479">
    <property type="entry name" value="Nitroreductase"/>
</dbReference>
<dbReference type="Gene3D" id="3.40.109.10">
    <property type="entry name" value="NADH Oxidase"/>
    <property type="match status" value="1"/>
</dbReference>
<evidence type="ECO:0000256" key="4">
    <source>
        <dbReference type="ARBA" id="ARBA00022643"/>
    </source>
</evidence>
<feature type="domain" description="Nitroreductase" evidence="7">
    <location>
        <begin position="8"/>
        <end position="183"/>
    </location>
</feature>